<reference evidence="2" key="1">
    <citation type="journal article" date="2015" name="Nature">
        <title>Complex archaea that bridge the gap between prokaryotes and eukaryotes.</title>
        <authorList>
            <person name="Spang A."/>
            <person name="Saw J.H."/>
            <person name="Jorgensen S.L."/>
            <person name="Zaremba-Niedzwiedzka K."/>
            <person name="Martijn J."/>
            <person name="Lind A.E."/>
            <person name="van Eijk R."/>
            <person name="Schleper C."/>
            <person name="Guy L."/>
            <person name="Ettema T.J."/>
        </authorList>
    </citation>
    <scope>NUCLEOTIDE SEQUENCE</scope>
</reference>
<evidence type="ECO:0000256" key="1">
    <source>
        <dbReference type="SAM" id="MobiDB-lite"/>
    </source>
</evidence>
<sequence>MAELVYQTWERITGRPWSDAAKGGFTDGSYNANIALQKKLLGGWDPYATAAQAKPKAKPKAKAAAATTPGPGPVPVDPGLAAQQWEALMALQKQIADDNARLLEEAQADARRLQEAQLSANPADFVAYELYKRSLEEQGYAPQTAARSDVEIQELFDVALELNEGISAGTGQFGVDIPSTGSISRSELQAFSPTDIGILSSFLRGGVDT</sequence>
<name>A0A0F9I887_9ZZZZ</name>
<feature type="non-terminal residue" evidence="2">
    <location>
        <position position="209"/>
    </location>
</feature>
<protein>
    <submittedName>
        <fullName evidence="2">Uncharacterized protein</fullName>
    </submittedName>
</protein>
<proteinExistence type="predicted"/>
<feature type="region of interest" description="Disordered" evidence="1">
    <location>
        <begin position="52"/>
        <end position="75"/>
    </location>
</feature>
<dbReference type="EMBL" id="LAZR01021942">
    <property type="protein sequence ID" value="KKL83587.1"/>
    <property type="molecule type" value="Genomic_DNA"/>
</dbReference>
<organism evidence="2">
    <name type="scientific">marine sediment metagenome</name>
    <dbReference type="NCBI Taxonomy" id="412755"/>
    <lineage>
        <taxon>unclassified sequences</taxon>
        <taxon>metagenomes</taxon>
        <taxon>ecological metagenomes</taxon>
    </lineage>
</organism>
<gene>
    <name evidence="2" type="ORF">LCGC14_1973280</name>
</gene>
<dbReference type="AlphaFoldDB" id="A0A0F9I887"/>
<comment type="caution">
    <text evidence="2">The sequence shown here is derived from an EMBL/GenBank/DDBJ whole genome shotgun (WGS) entry which is preliminary data.</text>
</comment>
<accession>A0A0F9I887</accession>
<evidence type="ECO:0000313" key="2">
    <source>
        <dbReference type="EMBL" id="KKL83587.1"/>
    </source>
</evidence>